<gene>
    <name evidence="1" type="ORF">SDC9_75586</name>
</gene>
<evidence type="ECO:0000313" key="1">
    <source>
        <dbReference type="EMBL" id="MPM29047.1"/>
    </source>
</evidence>
<accession>A0A644YL64</accession>
<proteinExistence type="predicted"/>
<dbReference type="AlphaFoldDB" id="A0A644YL64"/>
<sequence>MIRACAIFKKILQIALDRIQVIKQCLSARAHDRIVPQAGFIQATHRGKSCLLNVLVHFLVDFLHSVLNLKILIQINFTLFPNLID</sequence>
<reference evidence="1" key="1">
    <citation type="submission" date="2019-08" db="EMBL/GenBank/DDBJ databases">
        <authorList>
            <person name="Kucharzyk K."/>
            <person name="Murdoch R.W."/>
            <person name="Higgins S."/>
            <person name="Loffler F."/>
        </authorList>
    </citation>
    <scope>NUCLEOTIDE SEQUENCE</scope>
</reference>
<dbReference type="EMBL" id="VSSQ01005411">
    <property type="protein sequence ID" value="MPM29047.1"/>
    <property type="molecule type" value="Genomic_DNA"/>
</dbReference>
<comment type="caution">
    <text evidence="1">The sequence shown here is derived from an EMBL/GenBank/DDBJ whole genome shotgun (WGS) entry which is preliminary data.</text>
</comment>
<organism evidence="1">
    <name type="scientific">bioreactor metagenome</name>
    <dbReference type="NCBI Taxonomy" id="1076179"/>
    <lineage>
        <taxon>unclassified sequences</taxon>
        <taxon>metagenomes</taxon>
        <taxon>ecological metagenomes</taxon>
    </lineage>
</organism>
<name>A0A644YL64_9ZZZZ</name>
<protein>
    <submittedName>
        <fullName evidence="1">Uncharacterized protein</fullName>
    </submittedName>
</protein>